<evidence type="ECO:0000256" key="1">
    <source>
        <dbReference type="SAM" id="MobiDB-lite"/>
    </source>
</evidence>
<organism evidence="2 3">
    <name type="scientific">Portunus trituberculatus</name>
    <name type="common">Swimming crab</name>
    <name type="synonym">Neptunus trituberculatus</name>
    <dbReference type="NCBI Taxonomy" id="210409"/>
    <lineage>
        <taxon>Eukaryota</taxon>
        <taxon>Metazoa</taxon>
        <taxon>Ecdysozoa</taxon>
        <taxon>Arthropoda</taxon>
        <taxon>Crustacea</taxon>
        <taxon>Multicrustacea</taxon>
        <taxon>Malacostraca</taxon>
        <taxon>Eumalacostraca</taxon>
        <taxon>Eucarida</taxon>
        <taxon>Decapoda</taxon>
        <taxon>Pleocyemata</taxon>
        <taxon>Brachyura</taxon>
        <taxon>Eubrachyura</taxon>
        <taxon>Portunoidea</taxon>
        <taxon>Portunidae</taxon>
        <taxon>Portuninae</taxon>
        <taxon>Portunus</taxon>
    </lineage>
</organism>
<gene>
    <name evidence="2" type="ORF">E2C01_011841</name>
</gene>
<dbReference type="Proteomes" id="UP000324222">
    <property type="component" value="Unassembled WGS sequence"/>
</dbReference>
<name>A0A5B7DC17_PORTR</name>
<proteinExistence type="predicted"/>
<accession>A0A5B7DC17</accession>
<dbReference type="EMBL" id="VSRR010000723">
    <property type="protein sequence ID" value="MPC18942.1"/>
    <property type="molecule type" value="Genomic_DNA"/>
</dbReference>
<feature type="compositionally biased region" description="Pro residues" evidence="1">
    <location>
        <begin position="96"/>
        <end position="106"/>
    </location>
</feature>
<feature type="region of interest" description="Disordered" evidence="1">
    <location>
        <begin position="93"/>
        <end position="121"/>
    </location>
</feature>
<keyword evidence="3" id="KW-1185">Reference proteome</keyword>
<protein>
    <submittedName>
        <fullName evidence="2">Uncharacterized protein</fullName>
    </submittedName>
</protein>
<comment type="caution">
    <text evidence="2">The sequence shown here is derived from an EMBL/GenBank/DDBJ whole genome shotgun (WGS) entry which is preliminary data.</text>
</comment>
<dbReference type="AlphaFoldDB" id="A0A5B7DC17"/>
<reference evidence="2 3" key="1">
    <citation type="submission" date="2019-05" db="EMBL/GenBank/DDBJ databases">
        <title>Another draft genome of Portunus trituberculatus and its Hox gene families provides insights of decapod evolution.</title>
        <authorList>
            <person name="Jeong J.-H."/>
            <person name="Song I."/>
            <person name="Kim S."/>
            <person name="Choi T."/>
            <person name="Kim D."/>
            <person name="Ryu S."/>
            <person name="Kim W."/>
        </authorList>
    </citation>
    <scope>NUCLEOTIDE SEQUENCE [LARGE SCALE GENOMIC DNA]</scope>
    <source>
        <tissue evidence="2">Muscle</tissue>
    </source>
</reference>
<evidence type="ECO:0000313" key="2">
    <source>
        <dbReference type="EMBL" id="MPC18942.1"/>
    </source>
</evidence>
<evidence type="ECO:0000313" key="3">
    <source>
        <dbReference type="Proteomes" id="UP000324222"/>
    </source>
</evidence>
<sequence>MFVALHLHNLDAPRVCCAVACLSVCGGHYDHDSDLTRLTGTCVLAKSHVGATGAILADHNTQVLPRLAPAVAAVTGAPGLHRWHAPAHSTGFPSVGPLPLPPPPPRSSLSAGKKAEAQEARHADPLLVHIRQKVGDAAGHSRDEVALLRILCM</sequence>